<reference evidence="2 3" key="1">
    <citation type="journal article" date="2018" name="PLoS Genet.">
        <title>Population sequencing reveals clonal diversity and ancestral inbreeding in the grapevine cultivar Chardonnay.</title>
        <authorList>
            <person name="Roach M.J."/>
            <person name="Johnson D.L."/>
            <person name="Bohlmann J."/>
            <person name="van Vuuren H.J."/>
            <person name="Jones S.J."/>
            <person name="Pretorius I.S."/>
            <person name="Schmidt S.A."/>
            <person name="Borneman A.R."/>
        </authorList>
    </citation>
    <scope>NUCLEOTIDE SEQUENCE [LARGE SCALE GENOMIC DNA]</scope>
    <source>
        <strain evidence="3">cv. Chardonnay</strain>
        <tissue evidence="2">Leaf</tissue>
    </source>
</reference>
<protein>
    <submittedName>
        <fullName evidence="2">Uncharacterized protein</fullName>
    </submittedName>
</protein>
<evidence type="ECO:0000256" key="1">
    <source>
        <dbReference type="SAM" id="MobiDB-lite"/>
    </source>
</evidence>
<feature type="region of interest" description="Disordered" evidence="1">
    <location>
        <begin position="1"/>
        <end position="113"/>
    </location>
</feature>
<name>A0A438CD81_VITVI</name>
<sequence length="113" mass="12222">MARTRGAKSSFPSSRKRAAPQTPVQGSTSEPPRPPRVPPPVEGAPMSPPVRRYHTRASSQPPKKKAKVSEPALIDLSEPEEPATEPQPSQPSSEPQPPQPPQHHLQILRSPPA</sequence>
<feature type="compositionally biased region" description="Low complexity" evidence="1">
    <location>
        <begin position="84"/>
        <end position="93"/>
    </location>
</feature>
<accession>A0A438CD81</accession>
<gene>
    <name evidence="2" type="ORF">CK203_112702</name>
</gene>
<feature type="compositionally biased region" description="Pro residues" evidence="1">
    <location>
        <begin position="31"/>
        <end position="48"/>
    </location>
</feature>
<organism evidence="2 3">
    <name type="scientific">Vitis vinifera</name>
    <name type="common">Grape</name>
    <dbReference type="NCBI Taxonomy" id="29760"/>
    <lineage>
        <taxon>Eukaryota</taxon>
        <taxon>Viridiplantae</taxon>
        <taxon>Streptophyta</taxon>
        <taxon>Embryophyta</taxon>
        <taxon>Tracheophyta</taxon>
        <taxon>Spermatophyta</taxon>
        <taxon>Magnoliopsida</taxon>
        <taxon>eudicotyledons</taxon>
        <taxon>Gunneridae</taxon>
        <taxon>Pentapetalae</taxon>
        <taxon>rosids</taxon>
        <taxon>Vitales</taxon>
        <taxon>Vitaceae</taxon>
        <taxon>Viteae</taxon>
        <taxon>Vitis</taxon>
    </lineage>
</organism>
<proteinExistence type="predicted"/>
<dbReference type="Proteomes" id="UP000288805">
    <property type="component" value="Unassembled WGS sequence"/>
</dbReference>
<dbReference type="EMBL" id="QGNW01002313">
    <property type="protein sequence ID" value="RVW21119.1"/>
    <property type="molecule type" value="Genomic_DNA"/>
</dbReference>
<evidence type="ECO:0000313" key="3">
    <source>
        <dbReference type="Proteomes" id="UP000288805"/>
    </source>
</evidence>
<dbReference type="AlphaFoldDB" id="A0A438CD81"/>
<comment type="caution">
    <text evidence="2">The sequence shown here is derived from an EMBL/GenBank/DDBJ whole genome shotgun (WGS) entry which is preliminary data.</text>
</comment>
<evidence type="ECO:0000313" key="2">
    <source>
        <dbReference type="EMBL" id="RVW21119.1"/>
    </source>
</evidence>